<keyword evidence="2" id="KW-1185">Reference proteome</keyword>
<evidence type="ECO:0000313" key="1">
    <source>
        <dbReference type="EMBL" id="MDO7876198.1"/>
    </source>
</evidence>
<accession>A0ABT9BD70</accession>
<evidence type="ECO:0000313" key="2">
    <source>
        <dbReference type="Proteomes" id="UP001176429"/>
    </source>
</evidence>
<dbReference type="Proteomes" id="UP001176429">
    <property type="component" value="Unassembled WGS sequence"/>
</dbReference>
<reference evidence="1" key="1">
    <citation type="submission" date="2023-07" db="EMBL/GenBank/DDBJ databases">
        <authorList>
            <person name="Kim M.K."/>
        </authorList>
    </citation>
    <scope>NUCLEOTIDE SEQUENCE</scope>
    <source>
        <strain evidence="1">ASUV-10-1</strain>
    </source>
</reference>
<gene>
    <name evidence="1" type="ORF">Q5H93_15745</name>
</gene>
<dbReference type="PROSITE" id="PS51257">
    <property type="entry name" value="PROKAR_LIPOPROTEIN"/>
    <property type="match status" value="1"/>
</dbReference>
<name>A0ABT9BD70_9BACT</name>
<organism evidence="1 2">
    <name type="scientific">Hymenobacter aranciens</name>
    <dbReference type="NCBI Taxonomy" id="3063996"/>
    <lineage>
        <taxon>Bacteria</taxon>
        <taxon>Pseudomonadati</taxon>
        <taxon>Bacteroidota</taxon>
        <taxon>Cytophagia</taxon>
        <taxon>Cytophagales</taxon>
        <taxon>Hymenobacteraceae</taxon>
        <taxon>Hymenobacter</taxon>
    </lineage>
</organism>
<comment type="caution">
    <text evidence="1">The sequence shown here is derived from an EMBL/GenBank/DDBJ whole genome shotgun (WGS) entry which is preliminary data.</text>
</comment>
<sequence>MLRWLGLSVVAGLGLAACSGVHDPHKPVPATAAKSAPVPVEYDVPSLLGLNAAELIVRLGPPVPAPADYHDPVTLPLEQRGSPNDSTALFQAGKLPIVATFDAKSHQVIDLVVVGPDEERLMQQANLDLNARDYLLLAVFKARPVGKFLGFRVVARNLPQP</sequence>
<proteinExistence type="predicted"/>
<dbReference type="RefSeq" id="WP_305007551.1">
    <property type="nucleotide sequence ID" value="NZ_JAUQSY010000010.1"/>
</dbReference>
<dbReference type="EMBL" id="JAUQSY010000010">
    <property type="protein sequence ID" value="MDO7876198.1"/>
    <property type="molecule type" value="Genomic_DNA"/>
</dbReference>
<protein>
    <submittedName>
        <fullName evidence="1">Uncharacterized protein</fullName>
    </submittedName>
</protein>